<reference evidence="6 7" key="1">
    <citation type="submission" date="2020-08" db="EMBL/GenBank/DDBJ databases">
        <title>Functional genomics of gut bacteria from endangered species of beetles.</title>
        <authorList>
            <person name="Carlos-Shanley C."/>
        </authorList>
    </citation>
    <scope>NUCLEOTIDE SEQUENCE [LARGE SCALE GENOMIC DNA]</scope>
    <source>
        <strain evidence="6 7">S00136</strain>
    </source>
</reference>
<evidence type="ECO:0000259" key="5">
    <source>
        <dbReference type="PROSITE" id="PS01124"/>
    </source>
</evidence>
<dbReference type="Gene3D" id="1.10.10.60">
    <property type="entry name" value="Homeodomain-like"/>
    <property type="match status" value="2"/>
</dbReference>
<dbReference type="InterPro" id="IPR009057">
    <property type="entry name" value="Homeodomain-like_sf"/>
</dbReference>
<proteinExistence type="predicted"/>
<dbReference type="InterPro" id="IPR011990">
    <property type="entry name" value="TPR-like_helical_dom_sf"/>
</dbReference>
<keyword evidence="4" id="KW-1133">Transmembrane helix</keyword>
<dbReference type="AlphaFoldDB" id="A0A841N658"/>
<gene>
    <name evidence="6" type="ORF">HNP36_003694</name>
</gene>
<sequence>MKNKFYDYYDHDQSTESKLIAKYYLQKAKNDKNNLQIAEGYILMQFNETVPTALKYIDSLDIITQNIKGNLYPARTYLTKGNLYYKNDNLKASLDNYILGLKHAKMQNNQELIDIANMNIAYLNYYMGKYAAAAKTFRYYLYHTKDEYQQDPMRVSLITCYIELNKTDSANILIREGQKAAVISKNKYNISQYSYLSGLYSFKLKKYNDAISELSKAYDYFSSINDNNANYALFNIGKSYAALKNKEKAVQNFITLDANIQKTNSTSFPELREVYTYLIDYYKEKNDKVKQLYYIERFIKVDEKLDEQFKYLSTELPKKYDTPNLLQEKESIINDLQNRKAILNVSIVFLLIVLMFLSFLYYRSKKTEKQHRKIAQDLINSIEMRDLETREAKIVINPSPVIEEIATEDKPEDKITEDKTAKATPEDITQFILKELEIFEAKELFLKKGITSASLAKNIKTNTTYLSEVINTQKGKNFATYLNDLRIDYALNRLIKDKKFRSYKLMAIAEELGYNNEQSFSLAFKKKTGITLSVYIKEIEKSNNS</sequence>
<dbReference type="Proteomes" id="UP000589738">
    <property type="component" value="Unassembled WGS sequence"/>
</dbReference>
<feature type="transmembrane region" description="Helical" evidence="4">
    <location>
        <begin position="341"/>
        <end position="362"/>
    </location>
</feature>
<keyword evidence="2 6" id="KW-0238">DNA-binding</keyword>
<dbReference type="GO" id="GO:0003700">
    <property type="term" value="F:DNA-binding transcription factor activity"/>
    <property type="evidence" value="ECO:0007669"/>
    <property type="project" value="InterPro"/>
</dbReference>
<dbReference type="PANTHER" id="PTHR43280">
    <property type="entry name" value="ARAC-FAMILY TRANSCRIPTIONAL REGULATOR"/>
    <property type="match status" value="1"/>
</dbReference>
<dbReference type="SMART" id="SM00342">
    <property type="entry name" value="HTH_ARAC"/>
    <property type="match status" value="1"/>
</dbReference>
<dbReference type="PANTHER" id="PTHR43280:SF29">
    <property type="entry name" value="ARAC-FAMILY TRANSCRIPTIONAL REGULATOR"/>
    <property type="match status" value="1"/>
</dbReference>
<accession>A0A841N658</accession>
<dbReference type="RefSeq" id="WP_184167147.1">
    <property type="nucleotide sequence ID" value="NZ_JACHLC010000007.1"/>
</dbReference>
<dbReference type="Gene3D" id="1.25.40.10">
    <property type="entry name" value="Tetratricopeptide repeat domain"/>
    <property type="match status" value="1"/>
</dbReference>
<evidence type="ECO:0000313" key="6">
    <source>
        <dbReference type="EMBL" id="MBB6372576.1"/>
    </source>
</evidence>
<dbReference type="GO" id="GO:0043565">
    <property type="term" value="F:sequence-specific DNA binding"/>
    <property type="evidence" value="ECO:0007669"/>
    <property type="project" value="InterPro"/>
</dbReference>
<evidence type="ECO:0000256" key="4">
    <source>
        <dbReference type="SAM" id="Phobius"/>
    </source>
</evidence>
<name>A0A841N658_9FLAO</name>
<feature type="domain" description="HTH araC/xylS-type" evidence="5">
    <location>
        <begin position="426"/>
        <end position="538"/>
    </location>
</feature>
<evidence type="ECO:0000256" key="3">
    <source>
        <dbReference type="ARBA" id="ARBA00023163"/>
    </source>
</evidence>
<dbReference type="EMBL" id="JACHLC010000007">
    <property type="protein sequence ID" value="MBB6372576.1"/>
    <property type="molecule type" value="Genomic_DNA"/>
</dbReference>
<evidence type="ECO:0000256" key="2">
    <source>
        <dbReference type="ARBA" id="ARBA00023125"/>
    </source>
</evidence>
<keyword evidence="4" id="KW-0472">Membrane</keyword>
<keyword evidence="4" id="KW-0812">Transmembrane</keyword>
<organism evidence="6 7">
    <name type="scientific">Chryseobacterium shigense</name>
    <dbReference type="NCBI Taxonomy" id="297244"/>
    <lineage>
        <taxon>Bacteria</taxon>
        <taxon>Pseudomonadati</taxon>
        <taxon>Bacteroidota</taxon>
        <taxon>Flavobacteriia</taxon>
        <taxon>Flavobacteriales</taxon>
        <taxon>Weeksellaceae</taxon>
        <taxon>Chryseobacterium group</taxon>
        <taxon>Chryseobacterium</taxon>
    </lineage>
</organism>
<evidence type="ECO:0000313" key="7">
    <source>
        <dbReference type="Proteomes" id="UP000589738"/>
    </source>
</evidence>
<protein>
    <submittedName>
        <fullName evidence="6">AraC-like DNA-binding protein</fullName>
    </submittedName>
</protein>
<keyword evidence="1" id="KW-0805">Transcription regulation</keyword>
<evidence type="ECO:0000256" key="1">
    <source>
        <dbReference type="ARBA" id="ARBA00023015"/>
    </source>
</evidence>
<comment type="caution">
    <text evidence="6">The sequence shown here is derived from an EMBL/GenBank/DDBJ whole genome shotgun (WGS) entry which is preliminary data.</text>
</comment>
<dbReference type="PROSITE" id="PS01124">
    <property type="entry name" value="HTH_ARAC_FAMILY_2"/>
    <property type="match status" value="1"/>
</dbReference>
<keyword evidence="7" id="KW-1185">Reference proteome</keyword>
<keyword evidence="3" id="KW-0804">Transcription</keyword>
<dbReference type="InterPro" id="IPR018060">
    <property type="entry name" value="HTH_AraC"/>
</dbReference>
<dbReference type="Pfam" id="PF12833">
    <property type="entry name" value="HTH_18"/>
    <property type="match status" value="1"/>
</dbReference>
<dbReference type="SUPFAM" id="SSF48452">
    <property type="entry name" value="TPR-like"/>
    <property type="match status" value="1"/>
</dbReference>
<dbReference type="SUPFAM" id="SSF46689">
    <property type="entry name" value="Homeodomain-like"/>
    <property type="match status" value="1"/>
</dbReference>